<feature type="domain" description="Copper-fist" evidence="8">
    <location>
        <begin position="1"/>
        <end position="41"/>
    </location>
</feature>
<dbReference type="SMART" id="SM00412">
    <property type="entry name" value="Cu_FIST"/>
    <property type="match status" value="1"/>
</dbReference>
<reference evidence="10" key="1">
    <citation type="journal article" date="2014" name="Nat. Commun.">
        <title>Genomic adaptations of the halophilic Dead Sea filamentous fungus Eurotium rubrum.</title>
        <authorList>
            <person name="Kis-Papo T."/>
            <person name="Weig A.R."/>
            <person name="Riley R."/>
            <person name="Persoh D."/>
            <person name="Salamov A."/>
            <person name="Sun H."/>
            <person name="Lipzen A."/>
            <person name="Wasser S.P."/>
            <person name="Rambold G."/>
            <person name="Grigoriev I.V."/>
            <person name="Nevo E."/>
        </authorList>
    </citation>
    <scope>NUCLEOTIDE SEQUENCE [LARGE SCALE GENOMIC DNA]</scope>
    <source>
        <strain evidence="10">CBS 135680</strain>
    </source>
</reference>
<accession>A0A017S392</accession>
<dbReference type="Proteomes" id="UP000019804">
    <property type="component" value="Unassembled WGS sequence"/>
</dbReference>
<dbReference type="GO" id="GO:0045944">
    <property type="term" value="P:positive regulation of transcription by RNA polymerase II"/>
    <property type="evidence" value="ECO:0007669"/>
    <property type="project" value="TreeGrafter"/>
</dbReference>
<dbReference type="SMART" id="SM01090">
    <property type="entry name" value="Copper-fist"/>
    <property type="match status" value="1"/>
</dbReference>
<keyword evidence="2" id="KW-0479">Metal-binding</keyword>
<evidence type="ECO:0000256" key="2">
    <source>
        <dbReference type="ARBA" id="ARBA00022723"/>
    </source>
</evidence>
<dbReference type="SUPFAM" id="SSF57879">
    <property type="entry name" value="Zinc domain conserved in yeast copper-regulated transcription factors"/>
    <property type="match status" value="1"/>
</dbReference>
<keyword evidence="5" id="KW-0805">Transcription regulation</keyword>
<dbReference type="AlphaFoldDB" id="A0A017S392"/>
<dbReference type="OrthoDB" id="5600085at2759"/>
<dbReference type="HOGENOM" id="CLU_2346333_0_0_1"/>
<evidence type="ECO:0000256" key="5">
    <source>
        <dbReference type="ARBA" id="ARBA00023015"/>
    </source>
</evidence>
<evidence type="ECO:0000256" key="1">
    <source>
        <dbReference type="ARBA" id="ARBA00004123"/>
    </source>
</evidence>
<dbReference type="STRING" id="1388766.A0A017S392"/>
<dbReference type="EMBL" id="KK088446">
    <property type="protein sequence ID" value="EYE91316.1"/>
    <property type="molecule type" value="Genomic_DNA"/>
</dbReference>
<dbReference type="PANTHER" id="PTHR28088">
    <property type="entry name" value="TRANSCRIPTIONAL ACTIVATOR HAA1-RELATED"/>
    <property type="match status" value="1"/>
</dbReference>
<evidence type="ECO:0000313" key="10">
    <source>
        <dbReference type="Proteomes" id="UP000019804"/>
    </source>
</evidence>
<dbReference type="GO" id="GO:0005507">
    <property type="term" value="F:copper ion binding"/>
    <property type="evidence" value="ECO:0007669"/>
    <property type="project" value="InterPro"/>
</dbReference>
<dbReference type="GO" id="GO:0006879">
    <property type="term" value="P:intracellular iron ion homeostasis"/>
    <property type="evidence" value="ECO:0007669"/>
    <property type="project" value="TreeGrafter"/>
</dbReference>
<evidence type="ECO:0000256" key="3">
    <source>
        <dbReference type="ARBA" id="ARBA00022833"/>
    </source>
</evidence>
<evidence type="ECO:0000256" key="6">
    <source>
        <dbReference type="ARBA" id="ARBA00023163"/>
    </source>
</evidence>
<name>A0A017S392_ASPRC</name>
<dbReference type="InterPro" id="IPR036395">
    <property type="entry name" value="Cu_fist_DNA-bd_dom_sf"/>
</dbReference>
<dbReference type="Gene3D" id="3.90.430.10">
    <property type="entry name" value="Copper fist DNA-binding domain"/>
    <property type="match status" value="1"/>
</dbReference>
<dbReference type="InterPro" id="IPR001083">
    <property type="entry name" value="Cu_fist_DNA-bd_dom"/>
</dbReference>
<organism evidence="9 10">
    <name type="scientific">Aspergillus ruber (strain CBS 135680)</name>
    <dbReference type="NCBI Taxonomy" id="1388766"/>
    <lineage>
        <taxon>Eukaryota</taxon>
        <taxon>Fungi</taxon>
        <taxon>Dikarya</taxon>
        <taxon>Ascomycota</taxon>
        <taxon>Pezizomycotina</taxon>
        <taxon>Eurotiomycetes</taxon>
        <taxon>Eurotiomycetidae</taxon>
        <taxon>Eurotiales</taxon>
        <taxon>Aspergillaceae</taxon>
        <taxon>Aspergillus</taxon>
        <taxon>Aspergillus subgen. Aspergillus</taxon>
    </lineage>
</organism>
<proteinExistence type="predicted"/>
<dbReference type="FunFam" id="3.90.430.10:FF:000001">
    <property type="entry name" value="Copper fist DNA-binding protein"/>
    <property type="match status" value="1"/>
</dbReference>
<keyword evidence="10" id="KW-1185">Reference proteome</keyword>
<gene>
    <name evidence="9" type="ORF">EURHEDRAFT_465187</name>
</gene>
<dbReference type="InterPro" id="IPR051763">
    <property type="entry name" value="Copper_Homeo_Regul"/>
</dbReference>
<keyword evidence="3" id="KW-0862">Zinc</keyword>
<evidence type="ECO:0000256" key="7">
    <source>
        <dbReference type="ARBA" id="ARBA00023242"/>
    </source>
</evidence>
<protein>
    <submittedName>
        <fullName evidence="9">Copper-fist-domain-containing protein</fullName>
    </submittedName>
</protein>
<keyword evidence="6" id="KW-0804">Transcription</keyword>
<dbReference type="Pfam" id="PF00649">
    <property type="entry name" value="Copper-fist"/>
    <property type="match status" value="1"/>
</dbReference>
<dbReference type="GO" id="GO:0000978">
    <property type="term" value="F:RNA polymerase II cis-regulatory region sequence-specific DNA binding"/>
    <property type="evidence" value="ECO:0007669"/>
    <property type="project" value="TreeGrafter"/>
</dbReference>
<sequence>MLINNQKYSCEACIRGHRVTTCKHHDTDRPLTKINRKGRPFSTCSICHRTPCAVPDEHVRIRKEREGESRHHYKVCFLTSRGVYMGVVMVGLSKGRG</sequence>
<keyword evidence="7" id="KW-0539">Nucleus</keyword>
<dbReference type="GO" id="GO:0006878">
    <property type="term" value="P:intracellular copper ion homeostasis"/>
    <property type="evidence" value="ECO:0007669"/>
    <property type="project" value="TreeGrafter"/>
</dbReference>
<keyword evidence="4" id="KW-0186">Copper</keyword>
<dbReference type="PANTHER" id="PTHR28088:SF5">
    <property type="entry name" value="TRANSCRIPTIONAL ACTIVATOR HAA1-RELATED"/>
    <property type="match status" value="1"/>
</dbReference>
<comment type="subcellular location">
    <subcellularLocation>
        <location evidence="1">Nucleus</location>
    </subcellularLocation>
</comment>
<dbReference type="RefSeq" id="XP_040635006.1">
    <property type="nucleotide sequence ID" value="XM_040785006.1"/>
</dbReference>
<dbReference type="PROSITE" id="PS50073">
    <property type="entry name" value="COPPER_FIST_2"/>
    <property type="match status" value="1"/>
</dbReference>
<dbReference type="GeneID" id="63700130"/>
<dbReference type="GO" id="GO:0000981">
    <property type="term" value="F:DNA-binding transcription factor activity, RNA polymerase II-specific"/>
    <property type="evidence" value="ECO:0007669"/>
    <property type="project" value="TreeGrafter"/>
</dbReference>
<evidence type="ECO:0000259" key="8">
    <source>
        <dbReference type="PROSITE" id="PS50073"/>
    </source>
</evidence>
<evidence type="ECO:0000256" key="4">
    <source>
        <dbReference type="ARBA" id="ARBA00023008"/>
    </source>
</evidence>
<evidence type="ECO:0000313" key="9">
    <source>
        <dbReference type="EMBL" id="EYE91316.1"/>
    </source>
</evidence>
<dbReference type="GO" id="GO:0005634">
    <property type="term" value="C:nucleus"/>
    <property type="evidence" value="ECO:0007669"/>
    <property type="project" value="UniProtKB-SubCell"/>
</dbReference>